<dbReference type="InterPro" id="IPR029063">
    <property type="entry name" value="SAM-dependent_MTases_sf"/>
</dbReference>
<dbReference type="RefSeq" id="WP_119720464.1">
    <property type="nucleotide sequence ID" value="NZ_AP011528.1"/>
</dbReference>
<name>A0A2Z5PUI7_METMI</name>
<reference evidence="1 2" key="1">
    <citation type="submission" date="2009-06" db="EMBL/GenBank/DDBJ databases">
        <title>Molecular Evidence for Microbiologically Influenced Corrosion from genome of Methanogen.</title>
        <authorList>
            <person name="Ito N."/>
            <person name="Tsurumaru H."/>
            <person name="Shimizu A."/>
            <person name="Harada T."/>
            <person name="Hosoyama A."/>
            <person name="Horikawa H."/>
            <person name="Wakai S."/>
            <person name="Sasaki K."/>
            <person name="Nishijima K."/>
            <person name="Ataku H."/>
            <person name="Yamazaki J."/>
            <person name="Mise M."/>
            <person name="Yamazaki S."/>
            <person name="Tanikawa S."/>
            <person name="Harayama S."/>
            <person name="Fujita N."/>
        </authorList>
    </citation>
    <scope>NUCLEOTIDE SEQUENCE [LARGE SCALE GENOMIC DNA]</scope>
    <source>
        <strain evidence="2">OS7 ( NBRC 103642)</strain>
    </source>
</reference>
<evidence type="ECO:0008006" key="3">
    <source>
        <dbReference type="Google" id="ProtNLM"/>
    </source>
</evidence>
<proteinExistence type="predicted"/>
<dbReference type="Proteomes" id="UP000263689">
    <property type="component" value="Chromosome"/>
</dbReference>
<dbReference type="AlphaFoldDB" id="A0A2Z5PUI7"/>
<dbReference type="Gene3D" id="3.40.50.150">
    <property type="entry name" value="Vaccinia Virus protein VP39"/>
    <property type="match status" value="1"/>
</dbReference>
<sequence>MKIVRKFAPTSKNTFSIGPVKKLIKRYQNHQLVSIDPFANTSKLAKITNDLDPEMPTDYHLDALDFLKRFEANSVDLVLYDPPFTPRQVADCYKKFDRTVNKETTQISYWWNQKRELSRIVKPGGIVIGCGYNSNGCGKKYGFSLKEILLVAHGSNHNDTIVTVDQKVQSKIYELVNYDINSIKSV</sequence>
<dbReference type="SUPFAM" id="SSF53335">
    <property type="entry name" value="S-adenosyl-L-methionine-dependent methyltransferases"/>
    <property type="match status" value="1"/>
</dbReference>
<evidence type="ECO:0000313" key="2">
    <source>
        <dbReference type="Proteomes" id="UP000263689"/>
    </source>
</evidence>
<dbReference type="EMBL" id="AP011528">
    <property type="protein sequence ID" value="BAP62121.1"/>
    <property type="molecule type" value="Genomic_DNA"/>
</dbReference>
<protein>
    <recommendedName>
        <fullName evidence="3">Adenine-specific DNA methylase</fullName>
    </recommendedName>
</protein>
<dbReference type="KEGG" id="mmao:MMOS7_00350"/>
<dbReference type="GeneID" id="37874502"/>
<accession>A0A2Z5PUI7</accession>
<evidence type="ECO:0000313" key="1">
    <source>
        <dbReference type="EMBL" id="BAP62121.1"/>
    </source>
</evidence>
<gene>
    <name evidence="1" type="ORF">MMOS7_00350</name>
</gene>
<organism evidence="1 2">
    <name type="scientific">Methanococcus maripaludis OS7</name>
    <dbReference type="NCBI Taxonomy" id="637915"/>
    <lineage>
        <taxon>Archaea</taxon>
        <taxon>Methanobacteriati</taxon>
        <taxon>Methanobacteriota</taxon>
        <taxon>Methanomada group</taxon>
        <taxon>Methanococci</taxon>
        <taxon>Methanococcales</taxon>
        <taxon>Methanococcaceae</taxon>
        <taxon>Methanococcus</taxon>
    </lineage>
</organism>